<sequence length="285" mass="32793">MKWSTSGGSIELSGTWDAILIEDKVTRDKGFLNVNVSDIQMNISASVFELDGKPQIRIGDCLVKVGRFDVEISENELLWLNPLFKKPFSRSIQQEIFEKVCSTARSILIEEINRYFISNHVQIDENFSADFNLTQNPHFTRNFTEFGLAAQVVHGEHVCHPENNANFTEDYKDYKDYKDYTLQLIGRGVINTLSKVEPFLNGNRIHGNLRNITFASRIDFLNDRHYSDKYLNNSAKIEKIPAQKVIESVLSFGMPIPSYHSVLVPDSSRIQVFDDYLRLDVDFFH</sequence>
<dbReference type="STRING" id="1561998.A0A1I7UV69"/>
<dbReference type="WBParaSite" id="Csp11.Scaffold630.g19669.t1">
    <property type="protein sequence ID" value="Csp11.Scaffold630.g19669.t1"/>
    <property type="gene ID" value="Csp11.Scaffold630.g19669"/>
</dbReference>
<dbReference type="AlphaFoldDB" id="A0A1I7UV69"/>
<protein>
    <submittedName>
        <fullName evidence="2">BPI1 domain-containing protein</fullName>
    </submittedName>
</protein>
<dbReference type="SUPFAM" id="SSF55394">
    <property type="entry name" value="Bactericidal permeability-increasing protein, BPI"/>
    <property type="match status" value="1"/>
</dbReference>
<dbReference type="PANTHER" id="PTHR10504">
    <property type="entry name" value="BACTERICIDAL PERMEABILITY-INCREASING BPI PROTEIN-RELATED"/>
    <property type="match status" value="1"/>
</dbReference>
<dbReference type="PANTHER" id="PTHR10504:SF145">
    <property type="entry name" value="PROTEIN CBG15266"/>
    <property type="match status" value="1"/>
</dbReference>
<dbReference type="InterPro" id="IPR032942">
    <property type="entry name" value="BPI/LBP/Plunc"/>
</dbReference>
<name>A0A1I7UV69_9PELO</name>
<dbReference type="InterPro" id="IPR017943">
    <property type="entry name" value="Bactericidal_perm-incr_a/b_dom"/>
</dbReference>
<dbReference type="eggNOG" id="KOG4160">
    <property type="taxonomic scope" value="Eukaryota"/>
</dbReference>
<reference evidence="2" key="1">
    <citation type="submission" date="2016-11" db="UniProtKB">
        <authorList>
            <consortium name="WormBaseParasite"/>
        </authorList>
    </citation>
    <scope>IDENTIFICATION</scope>
</reference>
<dbReference type="Gene3D" id="3.15.10.10">
    <property type="entry name" value="Bactericidal permeability-increasing protein, domain 1"/>
    <property type="match status" value="1"/>
</dbReference>
<organism evidence="1 2">
    <name type="scientific">Caenorhabditis tropicalis</name>
    <dbReference type="NCBI Taxonomy" id="1561998"/>
    <lineage>
        <taxon>Eukaryota</taxon>
        <taxon>Metazoa</taxon>
        <taxon>Ecdysozoa</taxon>
        <taxon>Nematoda</taxon>
        <taxon>Chromadorea</taxon>
        <taxon>Rhabditida</taxon>
        <taxon>Rhabditina</taxon>
        <taxon>Rhabditomorpha</taxon>
        <taxon>Rhabditoidea</taxon>
        <taxon>Rhabditidae</taxon>
        <taxon>Peloderinae</taxon>
        <taxon>Caenorhabditis</taxon>
    </lineage>
</organism>
<dbReference type="Gene3D" id="3.15.20.10">
    <property type="entry name" value="Bactericidal permeability-increasing protein, domain 2"/>
    <property type="match status" value="1"/>
</dbReference>
<keyword evidence="1" id="KW-1185">Reference proteome</keyword>
<proteinExistence type="predicted"/>
<dbReference type="GO" id="GO:0005615">
    <property type="term" value="C:extracellular space"/>
    <property type="evidence" value="ECO:0007669"/>
    <property type="project" value="TreeGrafter"/>
</dbReference>
<evidence type="ECO:0000313" key="2">
    <source>
        <dbReference type="WBParaSite" id="Csp11.Scaffold630.g19669.t1"/>
    </source>
</evidence>
<accession>A0A1I7UV69</accession>
<evidence type="ECO:0000313" key="1">
    <source>
        <dbReference type="Proteomes" id="UP000095282"/>
    </source>
</evidence>
<dbReference type="Proteomes" id="UP000095282">
    <property type="component" value="Unplaced"/>
</dbReference>
<dbReference type="GO" id="GO:0008289">
    <property type="term" value="F:lipid binding"/>
    <property type="evidence" value="ECO:0007669"/>
    <property type="project" value="InterPro"/>
</dbReference>